<dbReference type="Pfam" id="PF01699">
    <property type="entry name" value="Na_Ca_ex"/>
    <property type="match status" value="2"/>
</dbReference>
<dbReference type="Gene3D" id="1.20.1420.30">
    <property type="entry name" value="NCX, central ion-binding region"/>
    <property type="match status" value="1"/>
</dbReference>
<organism evidence="7 8">
    <name type="scientific">Sphingobium naphthae</name>
    <dbReference type="NCBI Taxonomy" id="1886786"/>
    <lineage>
        <taxon>Bacteria</taxon>
        <taxon>Pseudomonadati</taxon>
        <taxon>Pseudomonadota</taxon>
        <taxon>Alphaproteobacteria</taxon>
        <taxon>Sphingomonadales</taxon>
        <taxon>Sphingomonadaceae</taxon>
        <taxon>Sphingobium</taxon>
    </lineage>
</organism>
<keyword evidence="8" id="KW-1185">Reference proteome</keyword>
<feature type="transmembrane region" description="Helical" evidence="5">
    <location>
        <begin position="33"/>
        <end position="54"/>
    </location>
</feature>
<feature type="transmembrane region" description="Helical" evidence="5">
    <location>
        <begin position="249"/>
        <end position="272"/>
    </location>
</feature>
<feature type="domain" description="Sodium/calcium exchanger membrane region" evidence="6">
    <location>
        <begin position="2"/>
        <end position="142"/>
    </location>
</feature>
<sequence>MLIVSLIGGLLLLLAGGELLVRSAVRLAEGLGLSPLLIGLTVVAFGTSAPELATSVDAALLGAPNIAIANVVGSTLINSLVILGVAALIMPLPVERSMLTRDASWMVGGTLLVLIFVWDGWLERTSGGLLLLMLIGYIVMAYRAGLDRRSGEALAAPVGPEQAAVARGIGHDLDLMFAKLGWVMTSCAFTIGLGLLILGGIIFVEAAIGIARLLGASETVIGLTIVAGGTSAPELVTSAIAAYRGRTDMAIGSVLGSNIYNMLGVTGIVGLITPVPIEPGIASLDLPVTVAVTALVVLIMASGRQISRIEGAFLLSGYALFLWLRLV</sequence>
<feature type="transmembrane region" description="Helical" evidence="5">
    <location>
        <begin position="103"/>
        <end position="122"/>
    </location>
</feature>
<accession>A0ABU4A194</accession>
<feature type="transmembrane region" description="Helical" evidence="5">
    <location>
        <begin position="284"/>
        <end position="303"/>
    </location>
</feature>
<keyword evidence="4 5" id="KW-0472">Membrane</keyword>
<keyword evidence="2 5" id="KW-0812">Transmembrane</keyword>
<dbReference type="InterPro" id="IPR004481">
    <property type="entry name" value="K/Na/Ca-exchanger"/>
</dbReference>
<feature type="transmembrane region" description="Helical" evidence="5">
    <location>
        <begin position="129"/>
        <end position="146"/>
    </location>
</feature>
<dbReference type="Proteomes" id="UP001185984">
    <property type="component" value="Unassembled WGS sequence"/>
</dbReference>
<evidence type="ECO:0000259" key="6">
    <source>
        <dbReference type="Pfam" id="PF01699"/>
    </source>
</evidence>
<dbReference type="InterPro" id="IPR044880">
    <property type="entry name" value="NCX_ion-bd_dom_sf"/>
</dbReference>
<evidence type="ECO:0000256" key="4">
    <source>
        <dbReference type="ARBA" id="ARBA00023136"/>
    </source>
</evidence>
<feature type="transmembrane region" description="Helical" evidence="5">
    <location>
        <begin position="309"/>
        <end position="326"/>
    </location>
</feature>
<reference evidence="8" key="1">
    <citation type="journal article" date="2022" name="J Environ Chem Eng">
        <title>Biodegradation of petroleum oil using a constructed nonpathogenic and heavy metal-tolerant bacterial consortium isolated from marine sponges.</title>
        <authorList>
            <person name="Dechsakulwatana C."/>
            <person name="Rungsihiranrut A."/>
            <person name="Muangchinda C."/>
            <person name="Ningthoujam R."/>
            <person name="Klankeo P."/>
            <person name="Pinyakong O."/>
        </authorList>
    </citation>
    <scope>NUCLEOTIDE SEQUENCE [LARGE SCALE GENOMIC DNA]</scope>
    <source>
        <strain evidence="8">MO2-4</strain>
    </source>
</reference>
<protein>
    <submittedName>
        <fullName evidence="7">Calcium/sodium antiporter</fullName>
    </submittedName>
</protein>
<feature type="transmembrane region" description="Helical" evidence="5">
    <location>
        <begin position="66"/>
        <end position="91"/>
    </location>
</feature>
<evidence type="ECO:0000313" key="8">
    <source>
        <dbReference type="Proteomes" id="UP001185984"/>
    </source>
</evidence>
<keyword evidence="3 5" id="KW-1133">Transmembrane helix</keyword>
<evidence type="ECO:0000256" key="1">
    <source>
        <dbReference type="ARBA" id="ARBA00004141"/>
    </source>
</evidence>
<dbReference type="PANTHER" id="PTHR10846:SF8">
    <property type="entry name" value="INNER MEMBRANE PROTEIN YRBG"/>
    <property type="match status" value="1"/>
</dbReference>
<dbReference type="PANTHER" id="PTHR10846">
    <property type="entry name" value="SODIUM/POTASSIUM/CALCIUM EXCHANGER"/>
    <property type="match status" value="1"/>
</dbReference>
<evidence type="ECO:0000313" key="7">
    <source>
        <dbReference type="EMBL" id="MDV5825553.1"/>
    </source>
</evidence>
<name>A0ABU4A194_9SPHN</name>
<gene>
    <name evidence="7" type="ORF">O0R41_18260</name>
</gene>
<feature type="transmembrane region" description="Helical" evidence="5">
    <location>
        <begin position="182"/>
        <end position="208"/>
    </location>
</feature>
<dbReference type="EMBL" id="JAPTHD010000012">
    <property type="protein sequence ID" value="MDV5825553.1"/>
    <property type="molecule type" value="Genomic_DNA"/>
</dbReference>
<dbReference type="InterPro" id="IPR004837">
    <property type="entry name" value="NaCa_Exmemb"/>
</dbReference>
<evidence type="ECO:0000256" key="3">
    <source>
        <dbReference type="ARBA" id="ARBA00022989"/>
    </source>
</evidence>
<evidence type="ECO:0000256" key="2">
    <source>
        <dbReference type="ARBA" id="ARBA00022692"/>
    </source>
</evidence>
<dbReference type="NCBIfam" id="TIGR00367">
    <property type="entry name" value="calcium/sodium antiporter"/>
    <property type="match status" value="1"/>
</dbReference>
<evidence type="ECO:0000256" key="5">
    <source>
        <dbReference type="SAM" id="Phobius"/>
    </source>
</evidence>
<comment type="subcellular location">
    <subcellularLocation>
        <location evidence="1">Membrane</location>
        <topology evidence="1">Multi-pass membrane protein</topology>
    </subcellularLocation>
</comment>
<dbReference type="RefSeq" id="WP_317517974.1">
    <property type="nucleotide sequence ID" value="NZ_JAPTHD010000012.1"/>
</dbReference>
<feature type="domain" description="Sodium/calcium exchanger membrane region" evidence="6">
    <location>
        <begin position="188"/>
        <end position="326"/>
    </location>
</feature>
<comment type="caution">
    <text evidence="7">The sequence shown here is derived from an EMBL/GenBank/DDBJ whole genome shotgun (WGS) entry which is preliminary data.</text>
</comment>
<proteinExistence type="predicted"/>